<proteinExistence type="predicted"/>
<feature type="transmembrane region" description="Helical" evidence="1">
    <location>
        <begin position="84"/>
        <end position="101"/>
    </location>
</feature>
<dbReference type="Pfam" id="PF04773">
    <property type="entry name" value="FecR"/>
    <property type="match status" value="1"/>
</dbReference>
<dbReference type="InterPro" id="IPR006860">
    <property type="entry name" value="FecR"/>
</dbReference>
<name>A0ABQ3I9N3_9BACT</name>
<evidence type="ECO:0000259" key="2">
    <source>
        <dbReference type="Pfam" id="PF04773"/>
    </source>
</evidence>
<keyword evidence="5" id="KW-1185">Reference proteome</keyword>
<evidence type="ECO:0000256" key="1">
    <source>
        <dbReference type="SAM" id="Phobius"/>
    </source>
</evidence>
<dbReference type="Gene3D" id="2.60.120.1440">
    <property type="match status" value="1"/>
</dbReference>
<dbReference type="Proteomes" id="UP000658258">
    <property type="component" value="Unassembled WGS sequence"/>
</dbReference>
<keyword evidence="1" id="KW-1133">Transmembrane helix</keyword>
<keyword evidence="1" id="KW-0812">Transmembrane</keyword>
<dbReference type="RefSeq" id="WP_189630788.1">
    <property type="nucleotide sequence ID" value="NZ_BNAG01000003.1"/>
</dbReference>
<sequence length="351" mass="39940">MEKKYPNHKSSELRQLIRNTEDTDQLHNLLSDLWEETSNEKLHEYDEVTVKQNILKAIVPPKRTHTQPYTPTSSFRSKNNIRKVVVGASLVLSIMVAYFFIAPGSHQSNQLPAQADIVKATAKGFRSTIILRDGSKVTLNAETKITYDPGYGITNRNISLDGEAFFEVAKNKDLPFVVTSRNLSTVALGTSFNVRDYKCEKLASISLFTGSVEVSTLDSTKHSKDSSLVLYPNEQAEFNKRSNNLTKNTMDREKTAAWREEKLYIENQPLKEIVKMLERWYDVDIDIEGDSSAKELYYKGTGIFERQSLEMVLSTIGYSMGFESQINEDQILIKLNDQLPMEKLKTDTPMK</sequence>
<evidence type="ECO:0000259" key="3">
    <source>
        <dbReference type="Pfam" id="PF16344"/>
    </source>
</evidence>
<protein>
    <recommendedName>
        <fullName evidence="6">FecR protein domain-containing protein</fullName>
    </recommendedName>
</protein>
<dbReference type="EMBL" id="BNAG01000003">
    <property type="protein sequence ID" value="GHE69607.1"/>
    <property type="molecule type" value="Genomic_DNA"/>
</dbReference>
<dbReference type="Pfam" id="PF16344">
    <property type="entry name" value="FecR_C"/>
    <property type="match status" value="1"/>
</dbReference>
<dbReference type="PANTHER" id="PTHR30273">
    <property type="entry name" value="PERIPLASMIC SIGNAL SENSOR AND SIGMA FACTOR ACTIVATOR FECR-RELATED"/>
    <property type="match status" value="1"/>
</dbReference>
<comment type="caution">
    <text evidence="4">The sequence shown here is derived from an EMBL/GenBank/DDBJ whole genome shotgun (WGS) entry which is preliminary data.</text>
</comment>
<evidence type="ECO:0000313" key="5">
    <source>
        <dbReference type="Proteomes" id="UP000658258"/>
    </source>
</evidence>
<feature type="domain" description="Protein FecR C-terminal" evidence="3">
    <location>
        <begin position="262"/>
        <end position="333"/>
    </location>
</feature>
<dbReference type="InterPro" id="IPR012373">
    <property type="entry name" value="Ferrdict_sens_TM"/>
</dbReference>
<organism evidence="4 5">
    <name type="scientific">Roseivirga thermotolerans</name>
    <dbReference type="NCBI Taxonomy" id="1758176"/>
    <lineage>
        <taxon>Bacteria</taxon>
        <taxon>Pseudomonadati</taxon>
        <taxon>Bacteroidota</taxon>
        <taxon>Cytophagia</taxon>
        <taxon>Cytophagales</taxon>
        <taxon>Roseivirgaceae</taxon>
        <taxon>Roseivirga</taxon>
    </lineage>
</organism>
<evidence type="ECO:0008006" key="6">
    <source>
        <dbReference type="Google" id="ProtNLM"/>
    </source>
</evidence>
<dbReference type="InterPro" id="IPR032508">
    <property type="entry name" value="FecR_C"/>
</dbReference>
<gene>
    <name evidence="4" type="ORF">GCM10011340_27080</name>
</gene>
<dbReference type="PIRSF" id="PIRSF018266">
    <property type="entry name" value="FecR"/>
    <property type="match status" value="1"/>
</dbReference>
<dbReference type="Gene3D" id="3.55.50.30">
    <property type="match status" value="1"/>
</dbReference>
<dbReference type="PANTHER" id="PTHR30273:SF2">
    <property type="entry name" value="PROTEIN FECR"/>
    <property type="match status" value="1"/>
</dbReference>
<feature type="domain" description="FecR protein" evidence="2">
    <location>
        <begin position="120"/>
        <end position="213"/>
    </location>
</feature>
<keyword evidence="1" id="KW-0472">Membrane</keyword>
<reference evidence="5" key="1">
    <citation type="journal article" date="2019" name="Int. J. Syst. Evol. Microbiol.">
        <title>The Global Catalogue of Microorganisms (GCM) 10K type strain sequencing project: providing services to taxonomists for standard genome sequencing and annotation.</title>
        <authorList>
            <consortium name="The Broad Institute Genomics Platform"/>
            <consortium name="The Broad Institute Genome Sequencing Center for Infectious Disease"/>
            <person name="Wu L."/>
            <person name="Ma J."/>
        </authorList>
    </citation>
    <scope>NUCLEOTIDE SEQUENCE [LARGE SCALE GENOMIC DNA]</scope>
    <source>
        <strain evidence="5">CGMCC 1.15111</strain>
    </source>
</reference>
<accession>A0ABQ3I9N3</accession>
<evidence type="ECO:0000313" key="4">
    <source>
        <dbReference type="EMBL" id="GHE69607.1"/>
    </source>
</evidence>